<feature type="signal peptide" evidence="3">
    <location>
        <begin position="1"/>
        <end position="31"/>
    </location>
</feature>
<dbReference type="OrthoDB" id="5021854at2"/>
<feature type="region of interest" description="Disordered" evidence="1">
    <location>
        <begin position="177"/>
        <end position="207"/>
    </location>
</feature>
<organism evidence="4 5">
    <name type="scientific">Cryobacterium frigoriphilum</name>
    <dbReference type="NCBI Taxonomy" id="1259150"/>
    <lineage>
        <taxon>Bacteria</taxon>
        <taxon>Bacillati</taxon>
        <taxon>Actinomycetota</taxon>
        <taxon>Actinomycetes</taxon>
        <taxon>Micrococcales</taxon>
        <taxon>Microbacteriaceae</taxon>
        <taxon>Cryobacterium</taxon>
    </lineage>
</organism>
<evidence type="ECO:0000256" key="2">
    <source>
        <dbReference type="SAM" id="Phobius"/>
    </source>
</evidence>
<accession>A0A4R8ZVN6</accession>
<evidence type="ECO:0000256" key="3">
    <source>
        <dbReference type="SAM" id="SignalP"/>
    </source>
</evidence>
<keyword evidence="5" id="KW-1185">Reference proteome</keyword>
<gene>
    <name evidence="4" type="ORF">E3T55_15305</name>
</gene>
<evidence type="ECO:0000313" key="5">
    <source>
        <dbReference type="Proteomes" id="UP000297447"/>
    </source>
</evidence>
<dbReference type="Proteomes" id="UP000297447">
    <property type="component" value="Unassembled WGS sequence"/>
</dbReference>
<reference evidence="4 5" key="1">
    <citation type="submission" date="2019-03" db="EMBL/GenBank/DDBJ databases">
        <title>Genomics of glacier-inhabiting Cryobacterium strains.</title>
        <authorList>
            <person name="Liu Q."/>
            <person name="Xin Y.-H."/>
        </authorList>
    </citation>
    <scope>NUCLEOTIDE SEQUENCE [LARGE SCALE GENOMIC DNA]</scope>
    <source>
        <strain evidence="4 5">Hh14</strain>
    </source>
</reference>
<comment type="caution">
    <text evidence="4">The sequence shown here is derived from an EMBL/GenBank/DDBJ whole genome shotgun (WGS) entry which is preliminary data.</text>
</comment>
<proteinExistence type="predicted"/>
<dbReference type="RefSeq" id="WP_134520429.1">
    <property type="nucleotide sequence ID" value="NZ_SOHE01000064.1"/>
</dbReference>
<feature type="transmembrane region" description="Helical" evidence="2">
    <location>
        <begin position="212"/>
        <end position="237"/>
    </location>
</feature>
<feature type="compositionally biased region" description="Polar residues" evidence="1">
    <location>
        <begin position="177"/>
        <end position="186"/>
    </location>
</feature>
<evidence type="ECO:0008006" key="6">
    <source>
        <dbReference type="Google" id="ProtNLM"/>
    </source>
</evidence>
<keyword evidence="2" id="KW-0812">Transmembrane</keyword>
<protein>
    <recommendedName>
        <fullName evidence="6">Gram-positive cocci surface proteins LPxTG domain-containing protein</fullName>
    </recommendedName>
</protein>
<name>A0A4R8ZVN6_9MICO</name>
<keyword evidence="2" id="KW-1133">Transmembrane helix</keyword>
<feature type="chain" id="PRO_5020512681" description="Gram-positive cocci surface proteins LPxTG domain-containing protein" evidence="3">
    <location>
        <begin position="32"/>
        <end position="245"/>
    </location>
</feature>
<keyword evidence="3" id="KW-0732">Signal</keyword>
<sequence>MRLNLVRSTRAAAVLLVAVGGALGPAGASVAADPGDFLNVNSMPLPSSFENLAPGDDMSWFVTVSSSASFAAALTLTLESMHQGALMTDADLGLQITLALCDAVWTGAVDPVCGGTRTEIMTGALAVMQGGYTLPVLPPRSTAHYLAQIEFPYAATNDFALLNDDLVFHVVAGDDSVTSPGPTSGETPRPSSPPLVSTGDGGVPTPGGLPALLSTAGVTLLPLALGAALVGAGAVIVRRARRRRA</sequence>
<keyword evidence="2" id="KW-0472">Membrane</keyword>
<dbReference type="EMBL" id="SOHE01000064">
    <property type="protein sequence ID" value="TFD47311.1"/>
    <property type="molecule type" value="Genomic_DNA"/>
</dbReference>
<evidence type="ECO:0000256" key="1">
    <source>
        <dbReference type="SAM" id="MobiDB-lite"/>
    </source>
</evidence>
<evidence type="ECO:0000313" key="4">
    <source>
        <dbReference type="EMBL" id="TFD47311.1"/>
    </source>
</evidence>
<dbReference type="AlphaFoldDB" id="A0A4R8ZVN6"/>